<keyword evidence="4 5" id="KW-0472">Membrane</keyword>
<evidence type="ECO:0000259" key="6">
    <source>
        <dbReference type="Pfam" id="PF06271"/>
    </source>
</evidence>
<feature type="domain" description="RDD" evidence="6">
    <location>
        <begin position="25"/>
        <end position="146"/>
    </location>
</feature>
<evidence type="ECO:0000313" key="9">
    <source>
        <dbReference type="Proteomes" id="UP000197904"/>
    </source>
</evidence>
<keyword evidence="3 5" id="KW-1133">Transmembrane helix</keyword>
<dbReference type="PANTHER" id="PTHR38480">
    <property type="entry name" value="SLR0254 PROTEIN"/>
    <property type="match status" value="1"/>
</dbReference>
<proteinExistence type="predicted"/>
<dbReference type="EMBL" id="NIXP01000070">
    <property type="protein sequence ID" value="OWR33719.1"/>
    <property type="molecule type" value="Genomic_DNA"/>
</dbReference>
<evidence type="ECO:0000256" key="2">
    <source>
        <dbReference type="ARBA" id="ARBA00022692"/>
    </source>
</evidence>
<evidence type="ECO:0000313" key="7">
    <source>
        <dbReference type="EMBL" id="BCX45803.1"/>
    </source>
</evidence>
<dbReference type="RefSeq" id="WP_049465276.1">
    <property type="nucleotide sequence ID" value="NZ_AP024684.1"/>
</dbReference>
<dbReference type="PANTHER" id="PTHR38480:SF1">
    <property type="entry name" value="SLR0254 PROTEIN"/>
    <property type="match status" value="1"/>
</dbReference>
<dbReference type="GO" id="GO:0016020">
    <property type="term" value="C:membrane"/>
    <property type="evidence" value="ECO:0007669"/>
    <property type="project" value="UniProtKB-SubCell"/>
</dbReference>
<evidence type="ECO:0000256" key="5">
    <source>
        <dbReference type="SAM" id="Phobius"/>
    </source>
</evidence>
<feature type="transmembrane region" description="Helical" evidence="5">
    <location>
        <begin position="58"/>
        <end position="78"/>
    </location>
</feature>
<sequence length="229" mass="24667">MAAPMLDTYREVVTPEGVPLQLPAAGPVPRAMAWLIDLGVRIAVLVLMSIPLALLDTFGSGLGLVLMFLVYWAYPIVCEARWGRTLGKRALGLRVLARDGAPVGWMAAITRNLLRTVDMLPFGYALGLVSSLFDPHGRRLGDLVAGTVVVHAPVLYLPPPPTIDSALAPPQPLRPEEQAALMAFAERAPRLSSARQQELAGIAEPLTGTHGQVGVLRLYAMANWLLGRR</sequence>
<keyword evidence="2 5" id="KW-0812">Transmembrane</keyword>
<evidence type="ECO:0000256" key="3">
    <source>
        <dbReference type="ARBA" id="ARBA00022989"/>
    </source>
</evidence>
<comment type="subcellular location">
    <subcellularLocation>
        <location evidence="1">Membrane</location>
        <topology evidence="1">Multi-pass membrane protein</topology>
    </subcellularLocation>
</comment>
<evidence type="ECO:0000313" key="8">
    <source>
        <dbReference type="EMBL" id="OWR33719.1"/>
    </source>
</evidence>
<feature type="transmembrane region" description="Helical" evidence="5">
    <location>
        <begin position="31"/>
        <end position="52"/>
    </location>
</feature>
<reference evidence="7 10" key="2">
    <citation type="submission" date="2021-05" db="EMBL/GenBank/DDBJ databases">
        <title>Complete Genome Sequence of Stenotrophomonas pavanii strain Y.</title>
        <authorList>
            <person name="Dohra H."/>
            <person name="Mohad Din A.R.J."/>
            <person name="Suzuki K."/>
            <person name="Fatma A."/>
            <person name="Honjyo M."/>
            <person name="Nishimura T."/>
            <person name="Moriuch R."/>
            <person name="Masuda K."/>
            <person name="Minoura A."/>
            <person name="Tashiro Y."/>
            <person name="Futamata H."/>
        </authorList>
    </citation>
    <scope>NUCLEOTIDE SEQUENCE [LARGE SCALE GENOMIC DNA]</scope>
    <source>
        <strain evidence="7">Berkeley</strain>
        <strain evidence="10">Y</strain>
    </source>
</reference>
<protein>
    <submittedName>
        <fullName evidence="8">RDD family protein</fullName>
    </submittedName>
</protein>
<evidence type="ECO:0000313" key="10">
    <source>
        <dbReference type="Proteomes" id="UP000825066"/>
    </source>
</evidence>
<organism evidence="8 9">
    <name type="scientific">Stenotrophomonas pavanii</name>
    <dbReference type="NCBI Taxonomy" id="487698"/>
    <lineage>
        <taxon>Bacteria</taxon>
        <taxon>Pseudomonadati</taxon>
        <taxon>Pseudomonadota</taxon>
        <taxon>Gammaproteobacteria</taxon>
        <taxon>Lysobacterales</taxon>
        <taxon>Lysobacteraceae</taxon>
        <taxon>Stenotrophomonas</taxon>
    </lineage>
</organism>
<accession>A0A246KZ90</accession>
<dbReference type="Proteomes" id="UP000825066">
    <property type="component" value="Chromosome"/>
</dbReference>
<dbReference type="Proteomes" id="UP000197904">
    <property type="component" value="Unassembled WGS sequence"/>
</dbReference>
<name>A0A246KZ90_9GAMM</name>
<dbReference type="GeneID" id="93706527"/>
<evidence type="ECO:0000256" key="4">
    <source>
        <dbReference type="ARBA" id="ARBA00023136"/>
    </source>
</evidence>
<keyword evidence="10" id="KW-1185">Reference proteome</keyword>
<gene>
    <name evidence="8" type="ORF">CEE55_10140</name>
    <name evidence="7" type="ORF">STNY_R40270</name>
</gene>
<dbReference type="EMBL" id="AP024684">
    <property type="protein sequence ID" value="BCX45803.1"/>
    <property type="molecule type" value="Genomic_DNA"/>
</dbReference>
<dbReference type="InterPro" id="IPR010432">
    <property type="entry name" value="RDD"/>
</dbReference>
<dbReference type="Pfam" id="PF06271">
    <property type="entry name" value="RDD"/>
    <property type="match status" value="1"/>
</dbReference>
<dbReference type="AlphaFoldDB" id="A0A246KZ90"/>
<evidence type="ECO:0000256" key="1">
    <source>
        <dbReference type="ARBA" id="ARBA00004141"/>
    </source>
</evidence>
<reference evidence="8 9" key="1">
    <citation type="submission" date="2017-06" db="EMBL/GenBank/DDBJ databases">
        <authorList>
            <person name="Kim H.J."/>
            <person name="Triplett B.A."/>
        </authorList>
    </citation>
    <scope>NUCLEOTIDE SEQUENCE [LARGE SCALE GENOMIC DNA]</scope>
    <source>
        <strain evidence="8 9">S18795</strain>
    </source>
</reference>